<evidence type="ECO:0000256" key="4">
    <source>
        <dbReference type="ARBA" id="ARBA00022605"/>
    </source>
</evidence>
<feature type="domain" description="Tryptophan synthase beta chain-like PALP" evidence="9">
    <location>
        <begin position="68"/>
        <end position="357"/>
    </location>
</feature>
<dbReference type="AlphaFoldDB" id="A0A939EWK5"/>
<evidence type="ECO:0000256" key="1">
    <source>
        <dbReference type="ARBA" id="ARBA00001933"/>
    </source>
</evidence>
<dbReference type="PANTHER" id="PTHR10314">
    <property type="entry name" value="CYSTATHIONINE BETA-SYNTHASE"/>
    <property type="match status" value="1"/>
</dbReference>
<proteinExistence type="inferred from homology"/>
<evidence type="ECO:0000256" key="3">
    <source>
        <dbReference type="ARBA" id="ARBA00012681"/>
    </source>
</evidence>
<evidence type="ECO:0000259" key="9">
    <source>
        <dbReference type="Pfam" id="PF00291"/>
    </source>
</evidence>
<evidence type="ECO:0000256" key="5">
    <source>
        <dbReference type="ARBA" id="ARBA00022679"/>
    </source>
</evidence>
<dbReference type="Proteomes" id="UP000664144">
    <property type="component" value="Unassembled WGS sequence"/>
</dbReference>
<dbReference type="EC" id="2.5.1.47" evidence="3"/>
<reference evidence="10" key="1">
    <citation type="submission" date="2021-03" db="EMBL/GenBank/DDBJ databases">
        <authorList>
            <person name="Kim M.K."/>
        </authorList>
    </citation>
    <scope>NUCLEOTIDE SEQUENCE</scope>
    <source>
        <strain evidence="10">BT186</strain>
    </source>
</reference>
<comment type="caution">
    <text evidence="10">The sequence shown here is derived from an EMBL/GenBank/DDBJ whole genome shotgun (WGS) entry which is preliminary data.</text>
</comment>
<dbReference type="GO" id="GO:0004124">
    <property type="term" value="F:cysteine synthase activity"/>
    <property type="evidence" value="ECO:0007669"/>
    <property type="project" value="UniProtKB-EC"/>
</dbReference>
<evidence type="ECO:0000313" key="11">
    <source>
        <dbReference type="Proteomes" id="UP000664144"/>
    </source>
</evidence>
<comment type="cofactor">
    <cofactor evidence="1">
        <name>pyridoxal 5'-phosphate</name>
        <dbReference type="ChEBI" id="CHEBI:597326"/>
    </cofactor>
</comment>
<accession>A0A939EWK5</accession>
<dbReference type="CDD" id="cd01561">
    <property type="entry name" value="CBS_like"/>
    <property type="match status" value="1"/>
</dbReference>
<comment type="similarity">
    <text evidence="2">Belongs to the cysteine synthase/cystathionine beta-synthase family.</text>
</comment>
<dbReference type="InterPro" id="IPR001926">
    <property type="entry name" value="TrpB-like_PALP"/>
</dbReference>
<dbReference type="FunFam" id="3.40.50.1100:FF:000006">
    <property type="entry name" value="Cysteine synthase"/>
    <property type="match status" value="1"/>
</dbReference>
<dbReference type="EMBL" id="JAFLQZ010000009">
    <property type="protein sequence ID" value="MBO0359159.1"/>
    <property type="molecule type" value="Genomic_DNA"/>
</dbReference>
<name>A0A939EWK5_9BACT</name>
<keyword evidence="4" id="KW-0028">Amino-acid biosynthesis</keyword>
<comment type="catalytic activity">
    <reaction evidence="8">
        <text>O-acetyl-L-serine + hydrogen sulfide = L-cysteine + acetate</text>
        <dbReference type="Rhea" id="RHEA:14829"/>
        <dbReference type="ChEBI" id="CHEBI:29919"/>
        <dbReference type="ChEBI" id="CHEBI:30089"/>
        <dbReference type="ChEBI" id="CHEBI:35235"/>
        <dbReference type="ChEBI" id="CHEBI:58340"/>
        <dbReference type="EC" id="2.5.1.47"/>
    </reaction>
</comment>
<evidence type="ECO:0000313" key="10">
    <source>
        <dbReference type="EMBL" id="MBO0359159.1"/>
    </source>
</evidence>
<dbReference type="SUPFAM" id="SSF53686">
    <property type="entry name" value="Tryptophan synthase beta subunit-like PLP-dependent enzymes"/>
    <property type="match status" value="1"/>
</dbReference>
<dbReference type="RefSeq" id="WP_206985086.1">
    <property type="nucleotide sequence ID" value="NZ_JAFLQZ010000009.1"/>
</dbReference>
<protein>
    <recommendedName>
        <fullName evidence="3">cysteine synthase</fullName>
        <ecNumber evidence="3">2.5.1.47</ecNumber>
    </recommendedName>
</protein>
<evidence type="ECO:0000256" key="2">
    <source>
        <dbReference type="ARBA" id="ARBA00007103"/>
    </source>
</evidence>
<keyword evidence="7" id="KW-0198">Cysteine biosynthesis</keyword>
<sequence>MTVAVCPPRAVSTSFLAGSRAATVRQVSAVVADRPVACKNSQQVASPQQPAGCCLPEELTEKFAHLWHLVGNTPMLELHYRYQGQSGRIYVKCEHYNLTGSLKDRMALHILQEAYKTGEIKPGNTLVEATSGNTGIAFAAIGRALGHPVRILMPDWLSAERVNIIRSLGADITLVSKAEGGFLRSIRLAEELAAARPDVFLPRQFENHLNAEAHARTTGPEIWQQLHRLGRTPDAFVAGVGTGGTVMGVGNYLRSQNPAVRIHPLEPAESPTLTTGYKVGSHRIQGISDEFIPALVHLDKLDEVVQANDGDAILMAQKLATQLGLAVGISSGANVIGAIRLATQLGPEATVVTLLCDSNKKYLSTDLLREEPVRAGYLAPEVNFTRYQPISRLAAQ</sequence>
<keyword evidence="5" id="KW-0808">Transferase</keyword>
<dbReference type="Pfam" id="PF00291">
    <property type="entry name" value="PALP"/>
    <property type="match status" value="1"/>
</dbReference>
<keyword evidence="11" id="KW-1185">Reference proteome</keyword>
<dbReference type="Gene3D" id="3.40.50.1100">
    <property type="match status" value="2"/>
</dbReference>
<evidence type="ECO:0000256" key="6">
    <source>
        <dbReference type="ARBA" id="ARBA00022898"/>
    </source>
</evidence>
<dbReference type="InterPro" id="IPR036052">
    <property type="entry name" value="TrpB-like_PALP_sf"/>
</dbReference>
<keyword evidence="6" id="KW-0663">Pyridoxal phosphate</keyword>
<evidence type="ECO:0000256" key="8">
    <source>
        <dbReference type="ARBA" id="ARBA00047931"/>
    </source>
</evidence>
<organism evidence="10 11">
    <name type="scientific">Hymenobacter telluris</name>
    <dbReference type="NCBI Taxonomy" id="2816474"/>
    <lineage>
        <taxon>Bacteria</taxon>
        <taxon>Pseudomonadati</taxon>
        <taxon>Bacteroidota</taxon>
        <taxon>Cytophagia</taxon>
        <taxon>Cytophagales</taxon>
        <taxon>Hymenobacteraceae</taxon>
        <taxon>Hymenobacter</taxon>
    </lineage>
</organism>
<evidence type="ECO:0000256" key="7">
    <source>
        <dbReference type="ARBA" id="ARBA00023192"/>
    </source>
</evidence>
<dbReference type="InterPro" id="IPR050214">
    <property type="entry name" value="Cys_Synth/Cystath_Beta-Synth"/>
</dbReference>
<gene>
    <name evidence="10" type="ORF">J0X19_14455</name>
</gene>